<dbReference type="RefSeq" id="WP_188337410.1">
    <property type="nucleotide sequence ID" value="NZ_CP061281.1"/>
</dbReference>
<keyword evidence="3" id="KW-1185">Reference proteome</keyword>
<dbReference type="AlphaFoldDB" id="A0A7H1B7J7"/>
<dbReference type="Pfam" id="PF01909">
    <property type="entry name" value="NTP_transf_2"/>
    <property type="match status" value="1"/>
</dbReference>
<dbReference type="KEGG" id="sxn:IAG42_14500"/>
<sequence>MDELVKALTEQARRLVTERFPRARGAVLGGSAARGTARGTSDLDIAVLLPDGAPARREVIRHEGRLSELFLHAGPDLERFFEEDRAVRRGTVLFLYDEGLVLADPYGEVARMRERARKVLAAGPLPLTEAQRERSRYVLTCWLDDLYDTPREARSEQLAVADAALREAAHLLTAHHNAWTGIGRWLPRRLLAADPEHGGTLLAGHRAIAETGDPGALAAAVRAVLDLVGGELREGYVEVRS</sequence>
<proteinExistence type="predicted"/>
<dbReference type="Gene3D" id="3.30.460.10">
    <property type="entry name" value="Beta Polymerase, domain 2"/>
    <property type="match status" value="1"/>
</dbReference>
<evidence type="ECO:0000259" key="1">
    <source>
        <dbReference type="Pfam" id="PF01909"/>
    </source>
</evidence>
<accession>A0A7H1B7J7</accession>
<dbReference type="Proteomes" id="UP000516428">
    <property type="component" value="Chromosome"/>
</dbReference>
<dbReference type="InterPro" id="IPR043519">
    <property type="entry name" value="NT_sf"/>
</dbReference>
<evidence type="ECO:0000313" key="3">
    <source>
        <dbReference type="Proteomes" id="UP000516428"/>
    </source>
</evidence>
<reference evidence="2 3" key="1">
    <citation type="submission" date="2020-09" db="EMBL/GenBank/DDBJ databases">
        <title>A novel species.</title>
        <authorList>
            <person name="Gao J."/>
        </authorList>
    </citation>
    <scope>NUCLEOTIDE SEQUENCE [LARGE SCALE GENOMIC DNA]</scope>
    <source>
        <strain evidence="2 3">CRXT-Y-14</strain>
    </source>
</reference>
<keyword evidence="2" id="KW-0808">Transferase</keyword>
<dbReference type="EMBL" id="CP061281">
    <property type="protein sequence ID" value="QNS04702.1"/>
    <property type="molecule type" value="Genomic_DNA"/>
</dbReference>
<feature type="domain" description="Polymerase nucleotidyl transferase" evidence="1">
    <location>
        <begin position="12"/>
        <end position="68"/>
    </location>
</feature>
<organism evidence="2 3">
    <name type="scientific">Streptomyces xanthii</name>
    <dbReference type="NCBI Taxonomy" id="2768069"/>
    <lineage>
        <taxon>Bacteria</taxon>
        <taxon>Bacillati</taxon>
        <taxon>Actinomycetota</taxon>
        <taxon>Actinomycetes</taxon>
        <taxon>Kitasatosporales</taxon>
        <taxon>Streptomycetaceae</taxon>
        <taxon>Streptomyces</taxon>
    </lineage>
</organism>
<evidence type="ECO:0000313" key="2">
    <source>
        <dbReference type="EMBL" id="QNS04702.1"/>
    </source>
</evidence>
<dbReference type="GO" id="GO:0016779">
    <property type="term" value="F:nucleotidyltransferase activity"/>
    <property type="evidence" value="ECO:0007669"/>
    <property type="project" value="InterPro"/>
</dbReference>
<dbReference type="SUPFAM" id="SSF81301">
    <property type="entry name" value="Nucleotidyltransferase"/>
    <property type="match status" value="1"/>
</dbReference>
<protein>
    <submittedName>
        <fullName evidence="2">Nucleotidyltransferase domain-containing protein</fullName>
    </submittedName>
</protein>
<dbReference type="CDD" id="cd05403">
    <property type="entry name" value="NT_KNTase_like"/>
    <property type="match status" value="1"/>
</dbReference>
<gene>
    <name evidence="2" type="ORF">IAG42_14500</name>
</gene>
<dbReference type="InterPro" id="IPR002934">
    <property type="entry name" value="Polymerase_NTP_transf_dom"/>
</dbReference>
<name>A0A7H1B7J7_9ACTN</name>